<keyword evidence="2" id="KW-1185">Reference proteome</keyword>
<protein>
    <submittedName>
        <fullName evidence="1">Uncharacterized protein</fullName>
    </submittedName>
</protein>
<evidence type="ECO:0000313" key="1">
    <source>
        <dbReference type="EMBL" id="KAF8438347.1"/>
    </source>
</evidence>
<dbReference type="EMBL" id="WHUW01000016">
    <property type="protein sequence ID" value="KAF8438347.1"/>
    <property type="molecule type" value="Genomic_DNA"/>
</dbReference>
<organism evidence="1 2">
    <name type="scientific">Boletus edulis BED1</name>
    <dbReference type="NCBI Taxonomy" id="1328754"/>
    <lineage>
        <taxon>Eukaryota</taxon>
        <taxon>Fungi</taxon>
        <taxon>Dikarya</taxon>
        <taxon>Basidiomycota</taxon>
        <taxon>Agaricomycotina</taxon>
        <taxon>Agaricomycetes</taxon>
        <taxon>Agaricomycetidae</taxon>
        <taxon>Boletales</taxon>
        <taxon>Boletineae</taxon>
        <taxon>Boletaceae</taxon>
        <taxon>Boletoideae</taxon>
        <taxon>Boletus</taxon>
    </lineage>
</organism>
<comment type="caution">
    <text evidence="1">The sequence shown here is derived from an EMBL/GenBank/DDBJ whole genome shotgun (WGS) entry which is preliminary data.</text>
</comment>
<dbReference type="AlphaFoldDB" id="A0AAD4BS84"/>
<sequence length="188" mass="21291">MTDPFALEKNSYKHEVQAESQFYTTDRGSRPSIRLILPSIGLEFSDGHFIGPDPPGIFCYDNFSDFPRDIWTRYKVETRIQNDKVFLNIKFYARNGKDVFAEFFALDNDNVAEKSGILGKVRDGRWTESGFGSAVAHVEKVKGESTVTITMQSISQKAKFDVDDEMKSQAVSEHSPYSLHAAVRHRLG</sequence>
<reference evidence="1" key="2">
    <citation type="journal article" date="2020" name="Nat. Commun.">
        <title>Large-scale genome sequencing of mycorrhizal fungi provides insights into the early evolution of symbiotic traits.</title>
        <authorList>
            <person name="Miyauchi S."/>
            <person name="Kiss E."/>
            <person name="Kuo A."/>
            <person name="Drula E."/>
            <person name="Kohler A."/>
            <person name="Sanchez-Garcia M."/>
            <person name="Morin E."/>
            <person name="Andreopoulos B."/>
            <person name="Barry K.W."/>
            <person name="Bonito G."/>
            <person name="Buee M."/>
            <person name="Carver A."/>
            <person name="Chen C."/>
            <person name="Cichocki N."/>
            <person name="Clum A."/>
            <person name="Culley D."/>
            <person name="Crous P.W."/>
            <person name="Fauchery L."/>
            <person name="Girlanda M."/>
            <person name="Hayes R.D."/>
            <person name="Keri Z."/>
            <person name="LaButti K."/>
            <person name="Lipzen A."/>
            <person name="Lombard V."/>
            <person name="Magnuson J."/>
            <person name="Maillard F."/>
            <person name="Murat C."/>
            <person name="Nolan M."/>
            <person name="Ohm R.A."/>
            <person name="Pangilinan J."/>
            <person name="Pereira M.F."/>
            <person name="Perotto S."/>
            <person name="Peter M."/>
            <person name="Pfister S."/>
            <person name="Riley R."/>
            <person name="Sitrit Y."/>
            <person name="Stielow J.B."/>
            <person name="Szollosi G."/>
            <person name="Zifcakova L."/>
            <person name="Stursova M."/>
            <person name="Spatafora J.W."/>
            <person name="Tedersoo L."/>
            <person name="Vaario L.M."/>
            <person name="Yamada A."/>
            <person name="Yan M."/>
            <person name="Wang P."/>
            <person name="Xu J."/>
            <person name="Bruns T."/>
            <person name="Baldrian P."/>
            <person name="Vilgalys R."/>
            <person name="Dunand C."/>
            <person name="Henrissat B."/>
            <person name="Grigoriev I.V."/>
            <person name="Hibbett D."/>
            <person name="Nagy L.G."/>
            <person name="Martin F.M."/>
        </authorList>
    </citation>
    <scope>NUCLEOTIDE SEQUENCE</scope>
    <source>
        <strain evidence="1">BED1</strain>
    </source>
</reference>
<evidence type="ECO:0000313" key="2">
    <source>
        <dbReference type="Proteomes" id="UP001194468"/>
    </source>
</evidence>
<dbReference type="Proteomes" id="UP001194468">
    <property type="component" value="Unassembled WGS sequence"/>
</dbReference>
<gene>
    <name evidence="1" type="ORF">L210DRAFT_236564</name>
</gene>
<accession>A0AAD4BS84</accession>
<proteinExistence type="predicted"/>
<reference evidence="1" key="1">
    <citation type="submission" date="2019-10" db="EMBL/GenBank/DDBJ databases">
        <authorList>
            <consortium name="DOE Joint Genome Institute"/>
            <person name="Kuo A."/>
            <person name="Miyauchi S."/>
            <person name="Kiss E."/>
            <person name="Drula E."/>
            <person name="Kohler A."/>
            <person name="Sanchez-Garcia M."/>
            <person name="Andreopoulos B."/>
            <person name="Barry K.W."/>
            <person name="Bonito G."/>
            <person name="Buee M."/>
            <person name="Carver A."/>
            <person name="Chen C."/>
            <person name="Cichocki N."/>
            <person name="Clum A."/>
            <person name="Culley D."/>
            <person name="Crous P.W."/>
            <person name="Fauchery L."/>
            <person name="Girlanda M."/>
            <person name="Hayes R."/>
            <person name="Keri Z."/>
            <person name="LaButti K."/>
            <person name="Lipzen A."/>
            <person name="Lombard V."/>
            <person name="Magnuson J."/>
            <person name="Maillard F."/>
            <person name="Morin E."/>
            <person name="Murat C."/>
            <person name="Nolan M."/>
            <person name="Ohm R."/>
            <person name="Pangilinan J."/>
            <person name="Pereira M."/>
            <person name="Perotto S."/>
            <person name="Peter M."/>
            <person name="Riley R."/>
            <person name="Sitrit Y."/>
            <person name="Stielow B."/>
            <person name="Szollosi G."/>
            <person name="Zifcakova L."/>
            <person name="Stursova M."/>
            <person name="Spatafora J.W."/>
            <person name="Tedersoo L."/>
            <person name="Vaario L.-M."/>
            <person name="Yamada A."/>
            <person name="Yan M."/>
            <person name="Wang P."/>
            <person name="Xu J."/>
            <person name="Bruns T."/>
            <person name="Baldrian P."/>
            <person name="Vilgalys R."/>
            <person name="Henrissat B."/>
            <person name="Grigoriev I.V."/>
            <person name="Hibbett D."/>
            <person name="Nagy L.G."/>
            <person name="Martin F.M."/>
        </authorList>
    </citation>
    <scope>NUCLEOTIDE SEQUENCE</scope>
    <source>
        <strain evidence="1">BED1</strain>
    </source>
</reference>
<name>A0AAD4BS84_BOLED</name>